<organism evidence="2 3">
    <name type="scientific">Characodon lateralis</name>
    <dbReference type="NCBI Taxonomy" id="208331"/>
    <lineage>
        <taxon>Eukaryota</taxon>
        <taxon>Metazoa</taxon>
        <taxon>Chordata</taxon>
        <taxon>Craniata</taxon>
        <taxon>Vertebrata</taxon>
        <taxon>Euteleostomi</taxon>
        <taxon>Actinopterygii</taxon>
        <taxon>Neopterygii</taxon>
        <taxon>Teleostei</taxon>
        <taxon>Neoteleostei</taxon>
        <taxon>Acanthomorphata</taxon>
        <taxon>Ovalentaria</taxon>
        <taxon>Atherinomorphae</taxon>
        <taxon>Cyprinodontiformes</taxon>
        <taxon>Goodeidae</taxon>
        <taxon>Characodon</taxon>
    </lineage>
</organism>
<reference evidence="2 3" key="1">
    <citation type="submission" date="2021-06" db="EMBL/GenBank/DDBJ databases">
        <authorList>
            <person name="Palmer J.M."/>
        </authorList>
    </citation>
    <scope>NUCLEOTIDE SEQUENCE [LARGE SCALE GENOMIC DNA]</scope>
    <source>
        <strain evidence="2 3">CL_MEX2019</strain>
        <tissue evidence="2">Muscle</tissue>
    </source>
</reference>
<keyword evidence="3" id="KW-1185">Reference proteome</keyword>
<feature type="compositionally biased region" description="Basic and acidic residues" evidence="1">
    <location>
        <begin position="18"/>
        <end position="28"/>
    </location>
</feature>
<dbReference type="EMBL" id="JAHUTJ010076426">
    <property type="protein sequence ID" value="MED6294744.1"/>
    <property type="molecule type" value="Genomic_DNA"/>
</dbReference>
<sequence length="118" mass="13480">MFYKSSTTRSRRGGAWQKRRDEEGRDEAAGAENQSYYHHPGVVERVQCSQCHKEQVQENQKEQGKDDQINQPASHCLVKREAGAHLELSLGRRGGALWTGCQFISVLSLQFDSWRYAP</sequence>
<evidence type="ECO:0000313" key="3">
    <source>
        <dbReference type="Proteomes" id="UP001352852"/>
    </source>
</evidence>
<gene>
    <name evidence="2" type="ORF">CHARACLAT_024249</name>
</gene>
<feature type="region of interest" description="Disordered" evidence="1">
    <location>
        <begin position="53"/>
        <end position="74"/>
    </location>
</feature>
<protein>
    <submittedName>
        <fullName evidence="2">Uncharacterized protein</fullName>
    </submittedName>
</protein>
<comment type="caution">
    <text evidence="2">The sequence shown here is derived from an EMBL/GenBank/DDBJ whole genome shotgun (WGS) entry which is preliminary data.</text>
</comment>
<evidence type="ECO:0000256" key="1">
    <source>
        <dbReference type="SAM" id="MobiDB-lite"/>
    </source>
</evidence>
<dbReference type="Proteomes" id="UP001352852">
    <property type="component" value="Unassembled WGS sequence"/>
</dbReference>
<name>A0ABU7F855_9TELE</name>
<evidence type="ECO:0000313" key="2">
    <source>
        <dbReference type="EMBL" id="MED6294744.1"/>
    </source>
</evidence>
<feature type="region of interest" description="Disordered" evidence="1">
    <location>
        <begin position="1"/>
        <end position="36"/>
    </location>
</feature>
<proteinExistence type="predicted"/>
<accession>A0ABU7F855</accession>
<feature type="compositionally biased region" description="Basic and acidic residues" evidence="1">
    <location>
        <begin position="53"/>
        <end position="68"/>
    </location>
</feature>